<dbReference type="SMART" id="SM00858">
    <property type="entry name" value="SAF"/>
    <property type="match status" value="1"/>
</dbReference>
<dbReference type="InterPro" id="IPR031571">
    <property type="entry name" value="RcpC_dom"/>
</dbReference>
<name>A0ABW8N2Y0_9MICC</name>
<dbReference type="InterPro" id="IPR013974">
    <property type="entry name" value="SAF"/>
</dbReference>
<feature type="domain" description="SAF" evidence="1">
    <location>
        <begin position="40"/>
        <end position="104"/>
    </location>
</feature>
<accession>A0ABW8N2Y0</accession>
<dbReference type="EMBL" id="JBIYEW010000003">
    <property type="protein sequence ID" value="MFK4638368.1"/>
    <property type="molecule type" value="Genomic_DNA"/>
</dbReference>
<dbReference type="Proteomes" id="UP001620520">
    <property type="component" value="Unassembled WGS sequence"/>
</dbReference>
<reference evidence="2 3" key="1">
    <citation type="submission" date="2024-10" db="EMBL/GenBank/DDBJ databases">
        <title>Novel secondary metabolite-producing bacteria for plant disease control.</title>
        <authorList>
            <person name="Chevrette M."/>
        </authorList>
    </citation>
    <scope>NUCLEOTIDE SEQUENCE [LARGE SCALE GENOMIC DNA]</scope>
    <source>
        <strain evidence="2 3">J30 TE3557</strain>
    </source>
</reference>
<organism evidence="2 3">
    <name type="scientific">Paenarthrobacter histidinolovorans</name>
    <dbReference type="NCBI Taxonomy" id="43664"/>
    <lineage>
        <taxon>Bacteria</taxon>
        <taxon>Bacillati</taxon>
        <taxon>Actinomycetota</taxon>
        <taxon>Actinomycetes</taxon>
        <taxon>Micrococcales</taxon>
        <taxon>Micrococcaceae</taxon>
        <taxon>Paenarthrobacter</taxon>
    </lineage>
</organism>
<protein>
    <submittedName>
        <fullName evidence="2">Pilus assembly protein CpaB</fullName>
    </submittedName>
</protein>
<dbReference type="CDD" id="cd11614">
    <property type="entry name" value="SAF_CpaB_FlgA_like"/>
    <property type="match status" value="1"/>
</dbReference>
<evidence type="ECO:0000259" key="1">
    <source>
        <dbReference type="SMART" id="SM00858"/>
    </source>
</evidence>
<keyword evidence="3" id="KW-1185">Reference proteome</keyword>
<gene>
    <name evidence="2" type="ORF">ABIA52_001257</name>
</gene>
<proteinExistence type="predicted"/>
<evidence type="ECO:0000313" key="3">
    <source>
        <dbReference type="Proteomes" id="UP001620520"/>
    </source>
</evidence>
<comment type="caution">
    <text evidence="2">The sequence shown here is derived from an EMBL/GenBank/DDBJ whole genome shotgun (WGS) entry which is preliminary data.</text>
</comment>
<dbReference type="Pfam" id="PF16976">
    <property type="entry name" value="RcpC"/>
    <property type="match status" value="1"/>
</dbReference>
<dbReference type="RefSeq" id="WP_404593910.1">
    <property type="nucleotide sequence ID" value="NZ_JBIYEW010000003.1"/>
</dbReference>
<evidence type="ECO:0000313" key="2">
    <source>
        <dbReference type="EMBL" id="MFK4638368.1"/>
    </source>
</evidence>
<sequence length="255" mass="26588">MKTRLLGGIAALLLAVTGIVLLVTYVQGADKRAQQGLDPVSVLVVKERIPAGTKAEDIQSKLKTETLPQSAVAPGTINTLTDQKGKVTSADLQPGEQLLGVKLVSPKELVPGTVPVPEGLQEATFVLAPERMLGGRVEAGDTVTVFASFKLDEAIQAGANVPAGLSGWKDFTELLYHDVLVTAVQQAAPEAEKSAGTEKAVALPNGSAYVTVALSDANAAKMVFGAEFGNLWLSKQTEKTVKTDPPTTTFGGLVQ</sequence>